<evidence type="ECO:0000313" key="3">
    <source>
        <dbReference type="Proteomes" id="UP000019116"/>
    </source>
</evidence>
<dbReference type="Gramene" id="TraesNOR5A03G02759090.1">
    <property type="protein sequence ID" value="TraesNOR5A03G02759090.1.CDS1"/>
    <property type="gene ID" value="TraesNOR5A03G02759090"/>
</dbReference>
<accession>A0A3B6KNH1</accession>
<dbReference type="OrthoDB" id="692426at2759"/>
<dbReference type="EnsemblPlants" id="TraesCS5A02G411400.1">
    <property type="protein sequence ID" value="TraesCS5A02G411400.1.cds1"/>
    <property type="gene ID" value="TraesCS5A02G411400"/>
</dbReference>
<dbReference type="Gramene" id="TraesCS5A02G411400.1">
    <property type="protein sequence ID" value="TraesCS5A02G411400.1.cds1"/>
    <property type="gene ID" value="TraesCS5A02G411400"/>
</dbReference>
<reference evidence="2" key="1">
    <citation type="submission" date="2018-08" db="EMBL/GenBank/DDBJ databases">
        <authorList>
            <person name="Rossello M."/>
        </authorList>
    </citation>
    <scope>NUCLEOTIDE SEQUENCE [LARGE SCALE GENOMIC DNA]</scope>
    <source>
        <strain evidence="2">cv. Chinese Spring</strain>
    </source>
</reference>
<dbReference type="Gramene" id="TraesSYM5A03G02765020.1">
    <property type="protein sequence ID" value="TraesSYM5A03G02765020.1.CDS1"/>
    <property type="gene ID" value="TraesSYM5A03G02765020"/>
</dbReference>
<evidence type="ECO:0000313" key="2">
    <source>
        <dbReference type="EnsemblPlants" id="TraesCS5A02G411400.1.cds1"/>
    </source>
</evidence>
<dbReference type="STRING" id="4565.A0A3B6KNH1"/>
<evidence type="ECO:0000259" key="1">
    <source>
        <dbReference type="Pfam" id="PF24523"/>
    </source>
</evidence>
<dbReference type="Gramene" id="TraesJAG5A03G02736970.1">
    <property type="protein sequence ID" value="TraesJAG5A03G02736970.1.CDS1"/>
    <property type="gene ID" value="TraesJAG5A03G02736970"/>
</dbReference>
<dbReference type="Gramene" id="TraesARI5A03G02777640.1">
    <property type="protein sequence ID" value="TraesARI5A03G02777640.1.CDS1"/>
    <property type="gene ID" value="TraesARI5A03G02777640"/>
</dbReference>
<sequence>MSTTTRRRVCTPPASASTRKTLSVDVLLEIVACSDVTTIVRWAATGKVLRRAILEPAFHRRLVAAGFQFDPALLFAVSYESYLKYDSHRRYTLHVVHTREPSRRRADEDAISIHHHRWFKPVAARDVLLLRWCDAFRVSSRVDLHVCNMLTGQVTELPLATVSDVRQNQYVLLSVGDVGGSFEVLVADDDTRFQIFSSKQGRWGVVRQASVARHRPISSSSLPAIIGRTVYWLVLVNDRQRYYPGGPGPERILALNVDAAEATMMKLPQGCISSLMPYRHNDKHLLLASVRGQLSLLVTESLGITMWTLTSRGSASAATWNRQLVIGAREILRQAELEVGDDLTRVCVDLEGLGEKSGSLILFVGSGMPFRLDLGINKEEAPILKRLGSVESLGVKEVFLHEIDRSSLLQAMKSF</sequence>
<keyword evidence="3" id="KW-1185">Reference proteome</keyword>
<feature type="domain" description="DUF7595" evidence="1">
    <location>
        <begin position="118"/>
        <end position="415"/>
    </location>
</feature>
<name>A0A3B6KNH1_WHEAT</name>
<dbReference type="PANTHER" id="PTHR35828:SF41">
    <property type="entry name" value="F-BOX DOMAIN-CONTAINING PROTEIN"/>
    <property type="match status" value="1"/>
</dbReference>
<dbReference type="Gramene" id="TraesLAC5A03G02689680.1">
    <property type="protein sequence ID" value="TraesLAC5A03G02689680.1.CDS1"/>
    <property type="gene ID" value="TraesLAC5A03G02689680"/>
</dbReference>
<dbReference type="InterPro" id="IPR056016">
    <property type="entry name" value="DUF7595"/>
</dbReference>
<dbReference type="OMA" id="VDLHVCN"/>
<reference evidence="2" key="2">
    <citation type="submission" date="2018-10" db="UniProtKB">
        <authorList>
            <consortium name="EnsemblPlants"/>
        </authorList>
    </citation>
    <scope>IDENTIFICATION</scope>
</reference>
<dbReference type="Gramene" id="TraesPARA_EIv1.0_1534040.1">
    <property type="protein sequence ID" value="TraesPARA_EIv1.0_1534040.1.CDS1"/>
    <property type="gene ID" value="TraesPARA_EIv1.0_1534040"/>
</dbReference>
<dbReference type="Gramene" id="TraesRN5A0100985100.1">
    <property type="protein sequence ID" value="TraesRN5A0100985100.1"/>
    <property type="gene ID" value="TraesRN5A0100985100"/>
</dbReference>
<dbReference type="Gramene" id="TraesROB_scaffold_053566_01G000200.1">
    <property type="protein sequence ID" value="TraesROB_scaffold_053566_01G000200.1"/>
    <property type="gene ID" value="TraesROB_scaffold_053566_01G000200"/>
</dbReference>
<dbReference type="Gramene" id="TraesWEE_scaffold_072817_01G000100.1">
    <property type="protein sequence ID" value="TraesWEE_scaffold_072817_01G000100.1"/>
    <property type="gene ID" value="TraesWEE_scaffold_072817_01G000100"/>
</dbReference>
<dbReference type="Gramene" id="TraesCS5A03G0973000.1">
    <property type="protein sequence ID" value="TraesCS5A03G0973000.1.CDS1"/>
    <property type="gene ID" value="TraesCS5A03G0973000"/>
</dbReference>
<dbReference type="Proteomes" id="UP000019116">
    <property type="component" value="Chromosome 5A"/>
</dbReference>
<dbReference type="Gramene" id="TraesCAD_scaffold_055973_01G000200.1">
    <property type="protein sequence ID" value="TraesCAD_scaffold_055973_01G000200.1"/>
    <property type="gene ID" value="TraesCAD_scaffold_055973_01G000200"/>
</dbReference>
<dbReference type="PANTHER" id="PTHR35828">
    <property type="entry name" value="OS08G0203800 PROTEIN-RELATED"/>
    <property type="match status" value="1"/>
</dbReference>
<protein>
    <recommendedName>
        <fullName evidence="1">DUF7595 domain-containing protein</fullName>
    </recommendedName>
</protein>
<dbReference type="AlphaFoldDB" id="A0A3B6KNH1"/>
<dbReference type="Gramene" id="TraesMAC5A03G02733830.1">
    <property type="protein sequence ID" value="TraesMAC5A03G02733830.1.CDS1"/>
    <property type="gene ID" value="TraesMAC5A03G02733830"/>
</dbReference>
<dbReference type="Gramene" id="TraesSTA5A03G02726660.1">
    <property type="protein sequence ID" value="TraesSTA5A03G02726660.1.CDS1"/>
    <property type="gene ID" value="TraesSTA5A03G02726660"/>
</dbReference>
<dbReference type="Gramene" id="TraesLDM5A03G02738440.1">
    <property type="protein sequence ID" value="TraesLDM5A03G02738440.1.CDS1"/>
    <property type="gene ID" value="TraesLDM5A03G02738440"/>
</dbReference>
<proteinExistence type="predicted"/>
<dbReference type="Gramene" id="TraesJUL5A03G02754630.1">
    <property type="protein sequence ID" value="TraesJUL5A03G02754630.1.CDS1"/>
    <property type="gene ID" value="TraesJUL5A03G02754630"/>
</dbReference>
<organism evidence="2">
    <name type="scientific">Triticum aestivum</name>
    <name type="common">Wheat</name>
    <dbReference type="NCBI Taxonomy" id="4565"/>
    <lineage>
        <taxon>Eukaryota</taxon>
        <taxon>Viridiplantae</taxon>
        <taxon>Streptophyta</taxon>
        <taxon>Embryophyta</taxon>
        <taxon>Tracheophyta</taxon>
        <taxon>Spermatophyta</taxon>
        <taxon>Magnoliopsida</taxon>
        <taxon>Liliopsida</taxon>
        <taxon>Poales</taxon>
        <taxon>Poaceae</taxon>
        <taxon>BOP clade</taxon>
        <taxon>Pooideae</taxon>
        <taxon>Triticodae</taxon>
        <taxon>Triticeae</taxon>
        <taxon>Triticinae</taxon>
        <taxon>Triticum</taxon>
    </lineage>
</organism>
<dbReference type="Gramene" id="TraesCLE_scaffold_091816_01G000100.1">
    <property type="protein sequence ID" value="TraesCLE_scaffold_091816_01G000100.1"/>
    <property type="gene ID" value="TraesCLE_scaffold_091816_01G000100"/>
</dbReference>
<dbReference type="Pfam" id="PF24523">
    <property type="entry name" value="DUF7595"/>
    <property type="match status" value="1"/>
</dbReference>